<dbReference type="Proteomes" id="UP000051451">
    <property type="component" value="Unassembled WGS sequence"/>
</dbReference>
<dbReference type="PATRIC" id="fig|1423750.3.peg.1467"/>
<protein>
    <recommendedName>
        <fullName evidence="1">LA2681-like HEPN domain-containing protein</fullName>
    </recommendedName>
</protein>
<sequence length="444" mass="52481">MKTVTDSDILNLSMMTDYSSVHEIFNEYQANRMNFENNELEIKFLYECGSAFQEERHLVRQVIHPMTDDDYLSEYCYLLLQHKFELLNKQKQAEIINVYLRSVTNLGANYADAFRTSSAIQMFTKALKHDDHFDVAISGLLFAIDRHYTMFDYHGHAELFNYMFQLVQQFDTNRAKKVAAAELGSYFEGLKEHFENLKESFMKQSWYDPYAKFELMSKNNSFKYWSCRNTLFLNNLNDLGAFRQASFDIDLSNLLSKEFLESTVGGWLNSLIVSYQRSRKQVFILKQSRKADIEGVQREFIWLYGFFDKAAYIINKYFKLGIKDEKVNFYSIWNSERIQQIPNTFLHDLFWLQKEEKNHRYNGLISPDAIKMDLVRNIIEHRHIVSTTENGEISYTKLIGVSIHLLLVIRHMLMSLVGTIYVEEQSSDIPEKKRLIKMSEFDLY</sequence>
<dbReference type="STRING" id="1423750.FC89_GL001432"/>
<reference evidence="2 3" key="1">
    <citation type="journal article" date="2015" name="Genome Announc.">
        <title>Expanding the biotechnology potential of lactobacilli through comparative genomics of 213 strains and associated genera.</title>
        <authorList>
            <person name="Sun Z."/>
            <person name="Harris H.M."/>
            <person name="McCann A."/>
            <person name="Guo C."/>
            <person name="Argimon S."/>
            <person name="Zhang W."/>
            <person name="Yang X."/>
            <person name="Jeffery I.B."/>
            <person name="Cooney J.C."/>
            <person name="Kagawa T.F."/>
            <person name="Liu W."/>
            <person name="Song Y."/>
            <person name="Salvetti E."/>
            <person name="Wrobel A."/>
            <person name="Rasinkangas P."/>
            <person name="Parkhill J."/>
            <person name="Rea M.C."/>
            <person name="O'Sullivan O."/>
            <person name="Ritari J."/>
            <person name="Douillard F.P."/>
            <person name="Paul Ross R."/>
            <person name="Yang R."/>
            <person name="Briner A.E."/>
            <person name="Felis G.E."/>
            <person name="de Vos W.M."/>
            <person name="Barrangou R."/>
            <person name="Klaenhammer T.R."/>
            <person name="Caufield P.W."/>
            <person name="Cui Y."/>
            <person name="Zhang H."/>
            <person name="O'Toole P.W."/>
        </authorList>
    </citation>
    <scope>NUCLEOTIDE SEQUENCE [LARGE SCALE GENOMIC DNA]</scope>
    <source>
        <strain evidence="2 3">DSM 18630</strain>
    </source>
</reference>
<evidence type="ECO:0000259" key="1">
    <source>
        <dbReference type="Pfam" id="PF18733"/>
    </source>
</evidence>
<dbReference type="Pfam" id="PF18733">
    <property type="entry name" value="HEPN_LA2681"/>
    <property type="match status" value="1"/>
</dbReference>
<evidence type="ECO:0000313" key="2">
    <source>
        <dbReference type="EMBL" id="KRM05725.1"/>
    </source>
</evidence>
<dbReference type="GeneID" id="98319437"/>
<dbReference type="InterPro" id="IPR040826">
    <property type="entry name" value="HEPN_LA2681"/>
</dbReference>
<proteinExistence type="predicted"/>
<name>A0A0R1VKD0_9LACO</name>
<dbReference type="AlphaFoldDB" id="A0A0R1VKD0"/>
<accession>A0A0R1VKD0</accession>
<comment type="caution">
    <text evidence="2">The sequence shown here is derived from an EMBL/GenBank/DDBJ whole genome shotgun (WGS) entry which is preliminary data.</text>
</comment>
<gene>
    <name evidence="2" type="ORF">FC89_GL001432</name>
</gene>
<dbReference type="EMBL" id="AZGB01000018">
    <property type="protein sequence ID" value="KRM05725.1"/>
    <property type="molecule type" value="Genomic_DNA"/>
</dbReference>
<evidence type="ECO:0000313" key="3">
    <source>
        <dbReference type="Proteomes" id="UP000051451"/>
    </source>
</evidence>
<dbReference type="OrthoDB" id="108555at2"/>
<dbReference type="RefSeq" id="WP_057872159.1">
    <property type="nucleotide sequence ID" value="NZ_AZGB01000018.1"/>
</dbReference>
<organism evidence="2 3">
    <name type="scientific">Liquorilactobacillus ghanensis DSM 18630</name>
    <dbReference type="NCBI Taxonomy" id="1423750"/>
    <lineage>
        <taxon>Bacteria</taxon>
        <taxon>Bacillati</taxon>
        <taxon>Bacillota</taxon>
        <taxon>Bacilli</taxon>
        <taxon>Lactobacillales</taxon>
        <taxon>Lactobacillaceae</taxon>
        <taxon>Liquorilactobacillus</taxon>
    </lineage>
</organism>
<feature type="domain" description="LA2681-like HEPN" evidence="1">
    <location>
        <begin position="291"/>
        <end position="422"/>
    </location>
</feature>
<keyword evidence="3" id="KW-1185">Reference proteome</keyword>